<accession>A0A2U1LRA7</accession>
<name>A0A2U1LRA7_ARTAN</name>
<evidence type="ECO:0000259" key="2">
    <source>
        <dbReference type="Pfam" id="PF14214"/>
    </source>
</evidence>
<keyword evidence="3" id="KW-0378">Hydrolase</keyword>
<comment type="caution">
    <text evidence="3">The sequence shown here is derived from an EMBL/GenBank/DDBJ whole genome shotgun (WGS) entry which is preliminary data.</text>
</comment>
<dbReference type="AlphaFoldDB" id="A0A2U1LRA7"/>
<feature type="domain" description="Helitron helicase-like" evidence="2">
    <location>
        <begin position="403"/>
        <end position="488"/>
    </location>
</feature>
<organism evidence="3 4">
    <name type="scientific">Artemisia annua</name>
    <name type="common">Sweet wormwood</name>
    <dbReference type="NCBI Taxonomy" id="35608"/>
    <lineage>
        <taxon>Eukaryota</taxon>
        <taxon>Viridiplantae</taxon>
        <taxon>Streptophyta</taxon>
        <taxon>Embryophyta</taxon>
        <taxon>Tracheophyta</taxon>
        <taxon>Spermatophyta</taxon>
        <taxon>Magnoliopsida</taxon>
        <taxon>eudicotyledons</taxon>
        <taxon>Gunneridae</taxon>
        <taxon>Pentapetalae</taxon>
        <taxon>asterids</taxon>
        <taxon>campanulids</taxon>
        <taxon>Asterales</taxon>
        <taxon>Asteraceae</taxon>
        <taxon>Asteroideae</taxon>
        <taxon>Anthemideae</taxon>
        <taxon>Artemisiinae</taxon>
        <taxon>Artemisia</taxon>
    </lineage>
</organism>
<evidence type="ECO:0000256" key="1">
    <source>
        <dbReference type="SAM" id="MobiDB-lite"/>
    </source>
</evidence>
<keyword evidence="4" id="KW-1185">Reference proteome</keyword>
<dbReference type="Pfam" id="PF14214">
    <property type="entry name" value="Helitron_like_N"/>
    <property type="match status" value="1"/>
</dbReference>
<evidence type="ECO:0000313" key="4">
    <source>
        <dbReference type="Proteomes" id="UP000245207"/>
    </source>
</evidence>
<dbReference type="PANTHER" id="PTHR45786:SF74">
    <property type="entry name" value="ATP-DEPENDENT DNA HELICASE"/>
    <property type="match status" value="1"/>
</dbReference>
<dbReference type="PANTHER" id="PTHR45786">
    <property type="entry name" value="DNA BINDING PROTEIN-LIKE"/>
    <property type="match status" value="1"/>
</dbReference>
<keyword evidence="3" id="KW-0547">Nucleotide-binding</keyword>
<dbReference type="InterPro" id="IPR025476">
    <property type="entry name" value="Helitron_helicase-like"/>
</dbReference>
<dbReference type="STRING" id="35608.A0A2U1LRA7"/>
<proteinExistence type="predicted"/>
<protein>
    <submittedName>
        <fullName evidence="3">Helitron helicase-like domain-containing protein</fullName>
    </submittedName>
</protein>
<dbReference type="OrthoDB" id="2272314at2759"/>
<gene>
    <name evidence="3" type="ORF">CTI12_AA462880</name>
</gene>
<feature type="region of interest" description="Disordered" evidence="1">
    <location>
        <begin position="465"/>
        <end position="485"/>
    </location>
</feature>
<feature type="region of interest" description="Disordered" evidence="1">
    <location>
        <begin position="217"/>
        <end position="256"/>
    </location>
</feature>
<reference evidence="3 4" key="1">
    <citation type="journal article" date="2018" name="Mol. Plant">
        <title>The genome of Artemisia annua provides insight into the evolution of Asteraceae family and artemisinin biosynthesis.</title>
        <authorList>
            <person name="Shen Q."/>
            <person name="Zhang L."/>
            <person name="Liao Z."/>
            <person name="Wang S."/>
            <person name="Yan T."/>
            <person name="Shi P."/>
            <person name="Liu M."/>
            <person name="Fu X."/>
            <person name="Pan Q."/>
            <person name="Wang Y."/>
            <person name="Lv Z."/>
            <person name="Lu X."/>
            <person name="Zhang F."/>
            <person name="Jiang W."/>
            <person name="Ma Y."/>
            <person name="Chen M."/>
            <person name="Hao X."/>
            <person name="Li L."/>
            <person name="Tang Y."/>
            <person name="Lv G."/>
            <person name="Zhou Y."/>
            <person name="Sun X."/>
            <person name="Brodelius P.E."/>
            <person name="Rose J.K.C."/>
            <person name="Tang K."/>
        </authorList>
    </citation>
    <scope>NUCLEOTIDE SEQUENCE [LARGE SCALE GENOMIC DNA]</scope>
    <source>
        <strain evidence="4">cv. Huhao1</strain>
        <tissue evidence="3">Leaf</tissue>
    </source>
</reference>
<evidence type="ECO:0000313" key="3">
    <source>
        <dbReference type="EMBL" id="PWA51514.1"/>
    </source>
</evidence>
<dbReference type="GO" id="GO:0004386">
    <property type="term" value="F:helicase activity"/>
    <property type="evidence" value="ECO:0007669"/>
    <property type="project" value="UniProtKB-KW"/>
</dbReference>
<dbReference type="Proteomes" id="UP000245207">
    <property type="component" value="Unassembled WGS sequence"/>
</dbReference>
<feature type="region of interest" description="Disordered" evidence="1">
    <location>
        <begin position="1"/>
        <end position="72"/>
    </location>
</feature>
<keyword evidence="3" id="KW-0067">ATP-binding</keyword>
<sequence length="514" mass="55609">MAEDMPVEESHPFVSDGSLTYEHGVSTSDEDMPVEESHPFISDGSLTYEHGVSTSDGGLGGSGGQRDNVNEGRHPAFLSYALTGSSGSSQFNIPLTDALQGVAPALHATFWGLTGSVICGRAAAAMPAHVHSVSELPAEAITVDGLVSTFTVDNIVPHPFEAGRDTVSPQGSSAIPTPFSVGGLSHGIPMILNFTTGEIGCNRVSAPCLANAGTTLPGATIPTTRRSRARGMRGPSNRRDSHSAQPDTVDADAPPVQGAPLDYKRFGGCDGVCQYCHALFWLEEKRSGMPASAAPQYQRCCAGGRVILPSYGEYPVHNALVHLFRTAKDKLREADIPEFQIRLFGVVGGNQYELPTADTIGSIVYDGGPETMTDYDVVIQRHSREAESGSDMEEQKRMTMKAYYAYQLCDRVGRHSLITRAGRLFQQYAVNAYCVIEQSRTDFIRRKQNDIRSEYLSGIYDAITRGDQDGPTQETPTDVPNITYLPSSSSVRKKLFTTSVEEESDPELKKQKTK</sequence>
<dbReference type="EMBL" id="PKPP01008132">
    <property type="protein sequence ID" value="PWA51514.1"/>
    <property type="molecule type" value="Genomic_DNA"/>
</dbReference>
<feature type="compositionally biased region" description="Polar residues" evidence="1">
    <location>
        <begin position="470"/>
        <end position="485"/>
    </location>
</feature>
<keyword evidence="3" id="KW-0347">Helicase</keyword>